<sequence>MSSPHIVLLDNHDSFVYNLVDALAGFDTTVFRNTVAVHDVLRAQPDIIVLSPGPGHPRDAGCMMELIDATLGTIPILGVCLGFQALLEHHGGAVEPCGPVHGKSVPMTLTEAGVTHPVFQDLATDTEPDQPGHLGTQVPVARYHSLGCADLPQGMRCLARTSTDIGEVAMAAETDDGSALGVQFHPESILTPLGPLMLERCINQLYTHTTMDSEN</sequence>
<dbReference type="PROSITE" id="PS51273">
    <property type="entry name" value="GATASE_TYPE_1"/>
    <property type="match status" value="1"/>
</dbReference>
<gene>
    <name evidence="6" type="ORF">JDP02_07065</name>
</gene>
<reference evidence="6 7" key="1">
    <citation type="submission" date="2020-12" db="EMBL/GenBank/DDBJ databases">
        <title>Draft genome sequence of the commensal strain Corynebacterium tuberculostearicum MFP09/CIP 102622 isolated from human skin.</title>
        <authorList>
            <person name="Boukerb A.M."/>
            <person name="Janvier X."/>
            <person name="Feuilloley M.G.J."/>
            <person name="Groboillot A."/>
        </authorList>
    </citation>
    <scope>NUCLEOTIDE SEQUENCE [LARGE SCALE GENOMIC DNA]</scope>
    <source>
        <strain evidence="6 7">CIP 102622</strain>
    </source>
</reference>
<keyword evidence="7" id="KW-1185">Reference proteome</keyword>
<dbReference type="RefSeq" id="WP_200435892.1">
    <property type="nucleotide sequence ID" value="NZ_JAEHFL010000009.1"/>
</dbReference>
<dbReference type="SUPFAM" id="SSF52317">
    <property type="entry name" value="Class I glutamine amidotransferase-like"/>
    <property type="match status" value="1"/>
</dbReference>
<dbReference type="PRINTS" id="PR00099">
    <property type="entry name" value="CPSGATASE"/>
</dbReference>
<feature type="domain" description="Glutamine amidotransferase" evidence="5">
    <location>
        <begin position="7"/>
        <end position="202"/>
    </location>
</feature>
<keyword evidence="3" id="KW-0456">Lyase</keyword>
<dbReference type="NCBIfam" id="TIGR00566">
    <property type="entry name" value="trpG_papA"/>
    <property type="match status" value="1"/>
</dbReference>
<dbReference type="GO" id="GO:0004049">
    <property type="term" value="F:anthranilate synthase activity"/>
    <property type="evidence" value="ECO:0007669"/>
    <property type="project" value="UniProtKB-EC"/>
</dbReference>
<dbReference type="PRINTS" id="PR00097">
    <property type="entry name" value="ANTSNTHASEII"/>
</dbReference>
<dbReference type="Proteomes" id="UP000603369">
    <property type="component" value="Unassembled WGS sequence"/>
</dbReference>
<dbReference type="CDD" id="cd01743">
    <property type="entry name" value="GATase1_Anthranilate_Synthase"/>
    <property type="match status" value="1"/>
</dbReference>
<dbReference type="PANTHER" id="PTHR43418:SF2">
    <property type="entry name" value="BIFUNCTIONAL PROTEIN TRPGD"/>
    <property type="match status" value="1"/>
</dbReference>
<evidence type="ECO:0000256" key="1">
    <source>
        <dbReference type="ARBA" id="ARBA00012266"/>
    </source>
</evidence>
<accession>A0A8I1LD23</accession>
<evidence type="ECO:0000256" key="2">
    <source>
        <dbReference type="ARBA" id="ARBA00022962"/>
    </source>
</evidence>
<keyword evidence="2" id="KW-0315">Glutamine amidotransferase</keyword>
<dbReference type="Pfam" id="PF00117">
    <property type="entry name" value="GATase"/>
    <property type="match status" value="1"/>
</dbReference>
<organism evidence="6 7">
    <name type="scientific">Corynebacterium tuberculostearicum</name>
    <dbReference type="NCBI Taxonomy" id="38304"/>
    <lineage>
        <taxon>Bacteria</taxon>
        <taxon>Bacillati</taxon>
        <taxon>Actinomycetota</taxon>
        <taxon>Actinomycetes</taxon>
        <taxon>Mycobacteriales</taxon>
        <taxon>Corynebacteriaceae</taxon>
        <taxon>Corynebacterium</taxon>
    </lineage>
</organism>
<evidence type="ECO:0000256" key="4">
    <source>
        <dbReference type="ARBA" id="ARBA00047683"/>
    </source>
</evidence>
<comment type="caution">
    <text evidence="6">The sequence shown here is derived from an EMBL/GenBank/DDBJ whole genome shotgun (WGS) entry which is preliminary data.</text>
</comment>
<dbReference type="InterPro" id="IPR029062">
    <property type="entry name" value="Class_I_gatase-like"/>
</dbReference>
<protein>
    <recommendedName>
        <fullName evidence="1">anthranilate synthase</fullName>
        <ecNumber evidence="1">4.1.3.27</ecNumber>
    </recommendedName>
</protein>
<dbReference type="EC" id="4.1.3.27" evidence="1"/>
<proteinExistence type="predicted"/>
<dbReference type="InterPro" id="IPR006221">
    <property type="entry name" value="TrpG/PapA_dom"/>
</dbReference>
<dbReference type="Gene3D" id="3.40.50.880">
    <property type="match status" value="1"/>
</dbReference>
<dbReference type="PANTHER" id="PTHR43418">
    <property type="entry name" value="MULTIFUNCTIONAL TRYPTOPHAN BIOSYNTHESIS PROTEIN-RELATED"/>
    <property type="match status" value="1"/>
</dbReference>
<dbReference type="GO" id="GO:0005829">
    <property type="term" value="C:cytosol"/>
    <property type="evidence" value="ECO:0007669"/>
    <property type="project" value="TreeGrafter"/>
</dbReference>
<dbReference type="EMBL" id="JAEHFL010000009">
    <property type="protein sequence ID" value="MBK3428274.1"/>
    <property type="molecule type" value="Genomic_DNA"/>
</dbReference>
<name>A0A8I1LD23_9CORY</name>
<evidence type="ECO:0000259" key="5">
    <source>
        <dbReference type="Pfam" id="PF00117"/>
    </source>
</evidence>
<dbReference type="NCBIfam" id="NF004169">
    <property type="entry name" value="PRK05637.1"/>
    <property type="match status" value="1"/>
</dbReference>
<evidence type="ECO:0000256" key="3">
    <source>
        <dbReference type="ARBA" id="ARBA00023239"/>
    </source>
</evidence>
<evidence type="ECO:0000313" key="7">
    <source>
        <dbReference type="Proteomes" id="UP000603369"/>
    </source>
</evidence>
<dbReference type="PRINTS" id="PR00096">
    <property type="entry name" value="GATASE"/>
</dbReference>
<comment type="catalytic activity">
    <reaction evidence="4">
        <text>chorismate + L-glutamine = anthranilate + pyruvate + L-glutamate + H(+)</text>
        <dbReference type="Rhea" id="RHEA:21732"/>
        <dbReference type="ChEBI" id="CHEBI:15361"/>
        <dbReference type="ChEBI" id="CHEBI:15378"/>
        <dbReference type="ChEBI" id="CHEBI:16567"/>
        <dbReference type="ChEBI" id="CHEBI:29748"/>
        <dbReference type="ChEBI" id="CHEBI:29985"/>
        <dbReference type="ChEBI" id="CHEBI:58359"/>
        <dbReference type="EC" id="4.1.3.27"/>
    </reaction>
</comment>
<dbReference type="AlphaFoldDB" id="A0A8I1LD23"/>
<dbReference type="InterPro" id="IPR050472">
    <property type="entry name" value="Anth_synth/Amidotransfase"/>
</dbReference>
<evidence type="ECO:0000313" key="6">
    <source>
        <dbReference type="EMBL" id="MBK3428274.1"/>
    </source>
</evidence>
<dbReference type="GO" id="GO:0004048">
    <property type="term" value="F:anthranilate phosphoribosyltransferase activity"/>
    <property type="evidence" value="ECO:0007669"/>
    <property type="project" value="TreeGrafter"/>
</dbReference>
<dbReference type="InterPro" id="IPR017926">
    <property type="entry name" value="GATASE"/>
</dbReference>
<dbReference type="GO" id="GO:0002047">
    <property type="term" value="P:phenazine biosynthetic process"/>
    <property type="evidence" value="ECO:0007669"/>
    <property type="project" value="TreeGrafter"/>
</dbReference>
<dbReference type="GO" id="GO:0000162">
    <property type="term" value="P:L-tryptophan biosynthetic process"/>
    <property type="evidence" value="ECO:0007669"/>
    <property type="project" value="TreeGrafter"/>
</dbReference>